<dbReference type="InterPro" id="IPR002347">
    <property type="entry name" value="SDR_fam"/>
</dbReference>
<dbReference type="InterPro" id="IPR036291">
    <property type="entry name" value="NAD(P)-bd_dom_sf"/>
</dbReference>
<keyword evidence="3" id="KW-1185">Reference proteome</keyword>
<dbReference type="GO" id="GO:0016491">
    <property type="term" value="F:oxidoreductase activity"/>
    <property type="evidence" value="ECO:0007669"/>
    <property type="project" value="UniProtKB-KW"/>
</dbReference>
<evidence type="ECO:0000256" key="1">
    <source>
        <dbReference type="ARBA" id="ARBA00023002"/>
    </source>
</evidence>
<dbReference type="Gene3D" id="3.40.50.720">
    <property type="entry name" value="NAD(P)-binding Rossmann-like Domain"/>
    <property type="match status" value="1"/>
</dbReference>
<dbReference type="PRINTS" id="PR00081">
    <property type="entry name" value="GDHRDH"/>
</dbReference>
<reference evidence="3" key="1">
    <citation type="submission" date="2018-04" db="EMBL/GenBank/DDBJ databases">
        <authorList>
            <person name="Liu S."/>
            <person name="Wang Z."/>
            <person name="Li J."/>
        </authorList>
    </citation>
    <scope>NUCLEOTIDE SEQUENCE [LARGE SCALE GENOMIC DNA]</scope>
    <source>
        <strain evidence="3">622</strain>
    </source>
</reference>
<dbReference type="EMBL" id="QEFB01000013">
    <property type="protein sequence ID" value="PWC06147.1"/>
    <property type="molecule type" value="Genomic_DNA"/>
</dbReference>
<accession>A0A2U1TB77</accession>
<proteinExistence type="predicted"/>
<dbReference type="PANTHER" id="PTHR43157">
    <property type="entry name" value="PHOSPHATIDYLINOSITOL-GLYCAN BIOSYNTHESIS CLASS F PROTEIN-RELATED"/>
    <property type="match status" value="1"/>
</dbReference>
<dbReference type="Proteomes" id="UP000244962">
    <property type="component" value="Unassembled WGS sequence"/>
</dbReference>
<dbReference type="Pfam" id="PF00106">
    <property type="entry name" value="adh_short"/>
    <property type="match status" value="1"/>
</dbReference>
<evidence type="ECO:0000313" key="3">
    <source>
        <dbReference type="Proteomes" id="UP000244962"/>
    </source>
</evidence>
<gene>
    <name evidence="2" type="ORF">DF223_10995</name>
</gene>
<protein>
    <recommendedName>
        <fullName evidence="4">Short-chain dehydrogenase</fullName>
    </recommendedName>
</protein>
<dbReference type="SUPFAM" id="SSF51735">
    <property type="entry name" value="NAD(P)-binding Rossmann-fold domains"/>
    <property type="match status" value="1"/>
</dbReference>
<evidence type="ECO:0000313" key="2">
    <source>
        <dbReference type="EMBL" id="PWC06147.1"/>
    </source>
</evidence>
<dbReference type="RefSeq" id="WP_108963208.1">
    <property type="nucleotide sequence ID" value="NZ_QEFB01000013.1"/>
</dbReference>
<keyword evidence="1" id="KW-0560">Oxidoreductase</keyword>
<dbReference type="PANTHER" id="PTHR43157:SF31">
    <property type="entry name" value="PHOSPHATIDYLINOSITOL-GLYCAN BIOSYNTHESIS CLASS F PROTEIN"/>
    <property type="match status" value="1"/>
</dbReference>
<name>A0A2U1TB77_9MICO</name>
<dbReference type="AlphaFoldDB" id="A0A2U1TB77"/>
<organism evidence="2 3">
    <name type="scientific">Mycetocola zhujimingii</name>
    <dbReference type="NCBI Taxonomy" id="2079792"/>
    <lineage>
        <taxon>Bacteria</taxon>
        <taxon>Bacillati</taxon>
        <taxon>Actinomycetota</taxon>
        <taxon>Actinomycetes</taxon>
        <taxon>Micrococcales</taxon>
        <taxon>Microbacteriaceae</taxon>
        <taxon>Mycetocola</taxon>
    </lineage>
</organism>
<sequence>MTWNPADLPDSTGTVVAVSGANAGIGFWTAYQLAGAGASVLLLTRNAERADAAVRAIRAHVAAADLTVVPLDVADLSSVRDAGARLAELPRLDVLVNNAGVIHAPRHREQTVDGLELVTGTNFFGSFALTAAAMPALERTAGSRVVSLGSLATLLVRLDTDDLQLERRYSAWTAYATSKIMLTSFAFELDRRLRARGSTTRSLVAHPGYSISGRTRTVPGVNEPSRFDRFVDTLQTPFTQSKEAGAWPIVRAAIDPDAVGGSFYAPRFRIKGEPVVARPAKVTTNPRIASAIWAEAEVATEMPLL</sequence>
<evidence type="ECO:0008006" key="4">
    <source>
        <dbReference type="Google" id="ProtNLM"/>
    </source>
</evidence>
<comment type="caution">
    <text evidence="2">The sequence shown here is derived from an EMBL/GenBank/DDBJ whole genome shotgun (WGS) entry which is preliminary data.</text>
</comment>